<protein>
    <submittedName>
        <fullName evidence="2">Uncharacterized protein</fullName>
    </submittedName>
</protein>
<evidence type="ECO:0000313" key="3">
    <source>
        <dbReference type="Proteomes" id="UP000290289"/>
    </source>
</evidence>
<dbReference type="Proteomes" id="UP000290289">
    <property type="component" value="Chromosome 11"/>
</dbReference>
<name>A0A498IP61_MALDO</name>
<keyword evidence="3" id="KW-1185">Reference proteome</keyword>
<dbReference type="EMBL" id="RDQH01000337">
    <property type="protein sequence ID" value="RXH83827.1"/>
    <property type="molecule type" value="Genomic_DNA"/>
</dbReference>
<comment type="caution">
    <text evidence="2">The sequence shown here is derived from an EMBL/GenBank/DDBJ whole genome shotgun (WGS) entry which is preliminary data.</text>
</comment>
<feature type="region of interest" description="Disordered" evidence="1">
    <location>
        <begin position="36"/>
        <end position="64"/>
    </location>
</feature>
<dbReference type="AlphaFoldDB" id="A0A498IP61"/>
<organism evidence="2 3">
    <name type="scientific">Malus domestica</name>
    <name type="common">Apple</name>
    <name type="synonym">Pyrus malus</name>
    <dbReference type="NCBI Taxonomy" id="3750"/>
    <lineage>
        <taxon>Eukaryota</taxon>
        <taxon>Viridiplantae</taxon>
        <taxon>Streptophyta</taxon>
        <taxon>Embryophyta</taxon>
        <taxon>Tracheophyta</taxon>
        <taxon>Spermatophyta</taxon>
        <taxon>Magnoliopsida</taxon>
        <taxon>eudicotyledons</taxon>
        <taxon>Gunneridae</taxon>
        <taxon>Pentapetalae</taxon>
        <taxon>rosids</taxon>
        <taxon>fabids</taxon>
        <taxon>Rosales</taxon>
        <taxon>Rosaceae</taxon>
        <taxon>Amygdaloideae</taxon>
        <taxon>Maleae</taxon>
        <taxon>Malus</taxon>
    </lineage>
</organism>
<sequence>MRITHFFTRWGHGKAEDRRQFYNKYNGVELIEQQQIASSSTQYDELPPNNIPSAKHFSHKGFRP</sequence>
<evidence type="ECO:0000313" key="2">
    <source>
        <dbReference type="EMBL" id="RXH83827.1"/>
    </source>
</evidence>
<reference evidence="2 3" key="1">
    <citation type="submission" date="2018-10" db="EMBL/GenBank/DDBJ databases">
        <title>A high-quality apple genome assembly.</title>
        <authorList>
            <person name="Hu J."/>
        </authorList>
    </citation>
    <scope>NUCLEOTIDE SEQUENCE [LARGE SCALE GENOMIC DNA]</scope>
    <source>
        <strain evidence="3">cv. HFTH1</strain>
        <tissue evidence="2">Young leaf</tissue>
    </source>
</reference>
<accession>A0A498IP61</accession>
<proteinExistence type="predicted"/>
<gene>
    <name evidence="2" type="ORF">DVH24_009262</name>
</gene>
<evidence type="ECO:0000256" key="1">
    <source>
        <dbReference type="SAM" id="MobiDB-lite"/>
    </source>
</evidence>